<dbReference type="InterPro" id="IPR018958">
    <property type="entry name" value="Knr4/Smi1-like_dom"/>
</dbReference>
<dbReference type="AlphaFoldDB" id="A0A318PTI5"/>
<dbReference type="EMBL" id="NKUC01000015">
    <property type="protein sequence ID" value="PYD56877.1"/>
    <property type="molecule type" value="Genomic_DNA"/>
</dbReference>
<dbReference type="SMART" id="SM00860">
    <property type="entry name" value="SMI1_KNR4"/>
    <property type="match status" value="1"/>
</dbReference>
<protein>
    <submittedName>
        <fullName evidence="1">Uncharacterized protein</fullName>
    </submittedName>
</protein>
<proteinExistence type="predicted"/>
<evidence type="ECO:0000313" key="1">
    <source>
        <dbReference type="EMBL" id="PYD56877.1"/>
    </source>
</evidence>
<dbReference type="Pfam" id="PF14567">
    <property type="entry name" value="SUKH_5"/>
    <property type="match status" value="1"/>
</dbReference>
<dbReference type="Gene3D" id="3.40.1580.10">
    <property type="entry name" value="SMI1/KNR4-like"/>
    <property type="match status" value="1"/>
</dbReference>
<sequence>MGAWLVNGSGSKNMPFHELVACIKNNSCHSLEVGDESIAPTPKDIAEVESILGQKLPPSYLFFAGHYGYASIFGDEIYSIYPGFDRNMPSGDIAERTILYRRQNGIKPTEIVLCQTDFAEIFVFDTTRADAQGEYPVLRKVGDEAALYAPTFADFIVKYSHDVMA</sequence>
<dbReference type="Proteomes" id="UP000248257">
    <property type="component" value="Unassembled WGS sequence"/>
</dbReference>
<dbReference type="SUPFAM" id="SSF160631">
    <property type="entry name" value="SMI1/KNR4-like"/>
    <property type="match status" value="1"/>
</dbReference>
<gene>
    <name evidence="1" type="ORF">CFR75_08760</name>
</gene>
<evidence type="ECO:0000313" key="2">
    <source>
        <dbReference type="Proteomes" id="UP000248257"/>
    </source>
</evidence>
<reference evidence="1 2" key="1">
    <citation type="submission" date="2017-07" db="EMBL/GenBank/DDBJ databases">
        <title>A draft genome sequence of Komagataeibacter xylinus LMG 1515.</title>
        <authorList>
            <person name="Skraban J."/>
            <person name="Cleenwerck I."/>
            <person name="Vandamme P."/>
            <person name="Trcek J."/>
        </authorList>
    </citation>
    <scope>NUCLEOTIDE SEQUENCE [LARGE SCALE GENOMIC DNA]</scope>
    <source>
        <strain evidence="1 2">LMG 1515</strain>
    </source>
</reference>
<organism evidence="1 2">
    <name type="scientific">Komagataeibacter xylinus</name>
    <name type="common">Gluconacetobacter xylinus</name>
    <dbReference type="NCBI Taxonomy" id="28448"/>
    <lineage>
        <taxon>Bacteria</taxon>
        <taxon>Pseudomonadati</taxon>
        <taxon>Pseudomonadota</taxon>
        <taxon>Alphaproteobacteria</taxon>
        <taxon>Acetobacterales</taxon>
        <taxon>Acetobacteraceae</taxon>
        <taxon>Komagataeibacter</taxon>
    </lineage>
</organism>
<name>A0A318PTI5_KOMXY</name>
<dbReference type="STRING" id="1220579.GCA_001571345_01710"/>
<dbReference type="InterPro" id="IPR037883">
    <property type="entry name" value="Knr4/Smi1-like_sf"/>
</dbReference>
<accession>A0A318PTI5</accession>
<comment type="caution">
    <text evidence="1">The sequence shown here is derived from an EMBL/GenBank/DDBJ whole genome shotgun (WGS) entry which is preliminary data.</text>
</comment>
<keyword evidence="2" id="KW-1185">Reference proteome</keyword>
<dbReference type="OrthoDB" id="7922924at2"/>